<feature type="domain" description="Tyrosine specific protein phosphatases" evidence="2">
    <location>
        <begin position="272"/>
        <end position="350"/>
    </location>
</feature>
<proteinExistence type="predicted"/>
<dbReference type="InterPro" id="IPR000242">
    <property type="entry name" value="PTP_cat"/>
</dbReference>
<dbReference type="Proteomes" id="UP000276776">
    <property type="component" value="Unassembled WGS sequence"/>
</dbReference>
<dbReference type="InterPro" id="IPR029021">
    <property type="entry name" value="Prot-tyrosine_phosphatase-like"/>
</dbReference>
<reference evidence="3 4" key="2">
    <citation type="submission" date="2018-11" db="EMBL/GenBank/DDBJ databases">
        <authorList>
            <consortium name="Pathogen Informatics"/>
        </authorList>
    </citation>
    <scope>NUCLEOTIDE SEQUENCE [LARGE SCALE GENOMIC DNA]</scope>
</reference>
<dbReference type="InterPro" id="IPR003595">
    <property type="entry name" value="Tyr_Pase_cat"/>
</dbReference>
<dbReference type="WBParaSite" id="TCLT_0000443601-mRNA-1">
    <property type="protein sequence ID" value="TCLT_0000443601-mRNA-1"/>
    <property type="gene ID" value="TCLT_0000443601"/>
</dbReference>
<dbReference type="GO" id="GO:0004725">
    <property type="term" value="F:protein tyrosine phosphatase activity"/>
    <property type="evidence" value="ECO:0007669"/>
    <property type="project" value="InterPro"/>
</dbReference>
<feature type="domain" description="Tyrosine-protein phosphatase" evidence="1">
    <location>
        <begin position="112"/>
        <end position="359"/>
    </location>
</feature>
<dbReference type="CDD" id="cd00047">
    <property type="entry name" value="PTPc"/>
    <property type="match status" value="1"/>
</dbReference>
<sequence length="413" mass="46934">MRNRRLLERRGSLASLTIDLAQSESRSLEPSPVHEDILCNKPLKCQNLSFIESNFSTAVEETQLSNKTGLLTRYQLRHLDVMASLSAIYAEFAVLPSPSSSSCEKVAGCSLKNRHTLWPIRETRVKLSSTYKALCGSTDEDVYNSYINANYIMDSSSKLTYIAAEGPMSNTVNEFWLMVFQERTPAIIMVTNLEEKPSETKPAQKKCEKYWPESHASYGNIGVTVLSTSFHGGVQIRHIVLNCNGLEHHTRHIWFTEWLDHCLPVQHINQLLKVIVAMESYRTEYQRLFSQTAPVIVHCSAGIGRTCTFISIAMGVEQLCKTPENIDIFSIVSRLRMQRFGAVQLPGQYVFIYLVLQRMEKILTEFCVRNDQDRFPPCLIFPEAYDNKDSGGEDESSDDPFWNGQVDLLCNTF</sequence>
<evidence type="ECO:0000259" key="2">
    <source>
        <dbReference type="PROSITE" id="PS50056"/>
    </source>
</evidence>
<dbReference type="PANTHER" id="PTHR19134">
    <property type="entry name" value="RECEPTOR-TYPE TYROSINE-PROTEIN PHOSPHATASE"/>
    <property type="match status" value="1"/>
</dbReference>
<dbReference type="PROSITE" id="PS50056">
    <property type="entry name" value="TYR_PHOSPHATASE_2"/>
    <property type="match status" value="1"/>
</dbReference>
<dbReference type="Pfam" id="PF00102">
    <property type="entry name" value="Y_phosphatase"/>
    <property type="match status" value="1"/>
</dbReference>
<dbReference type="PRINTS" id="PR00700">
    <property type="entry name" value="PRTYPHPHTASE"/>
</dbReference>
<evidence type="ECO:0000313" key="5">
    <source>
        <dbReference type="WBParaSite" id="TCLT_0000443601-mRNA-1"/>
    </source>
</evidence>
<evidence type="ECO:0000259" key="1">
    <source>
        <dbReference type="PROSITE" id="PS50055"/>
    </source>
</evidence>
<dbReference type="SMART" id="SM00194">
    <property type="entry name" value="PTPc"/>
    <property type="match status" value="1"/>
</dbReference>
<dbReference type="SUPFAM" id="SSF52799">
    <property type="entry name" value="(Phosphotyrosine protein) phosphatases II"/>
    <property type="match status" value="1"/>
</dbReference>
<organism evidence="5">
    <name type="scientific">Thelazia callipaeda</name>
    <name type="common">Oriental eyeworm</name>
    <name type="synonym">Parasitic nematode</name>
    <dbReference type="NCBI Taxonomy" id="103827"/>
    <lineage>
        <taxon>Eukaryota</taxon>
        <taxon>Metazoa</taxon>
        <taxon>Ecdysozoa</taxon>
        <taxon>Nematoda</taxon>
        <taxon>Chromadorea</taxon>
        <taxon>Rhabditida</taxon>
        <taxon>Spirurina</taxon>
        <taxon>Spiruromorpha</taxon>
        <taxon>Thelazioidea</taxon>
        <taxon>Thelaziidae</taxon>
        <taxon>Thelazia</taxon>
    </lineage>
</organism>
<dbReference type="OMA" id="RHIWFTE"/>
<protein>
    <submittedName>
        <fullName evidence="5">Protein-tyrosine phosphatase</fullName>
    </submittedName>
</protein>
<dbReference type="EMBL" id="UYYF01004288">
    <property type="protein sequence ID" value="VDN01533.1"/>
    <property type="molecule type" value="Genomic_DNA"/>
</dbReference>
<gene>
    <name evidence="3" type="ORF">TCLT_LOCUS4425</name>
</gene>
<dbReference type="SMART" id="SM00404">
    <property type="entry name" value="PTPc_motif"/>
    <property type="match status" value="1"/>
</dbReference>
<accession>A0A158RBF6</accession>
<dbReference type="PROSITE" id="PS50055">
    <property type="entry name" value="TYR_PHOSPHATASE_PTP"/>
    <property type="match status" value="1"/>
</dbReference>
<dbReference type="InterPro" id="IPR050348">
    <property type="entry name" value="Protein-Tyr_Phosphatase"/>
</dbReference>
<dbReference type="PANTHER" id="PTHR19134:SF527">
    <property type="entry name" value="TYROSINE-PROTEIN PHOSPHATASE NON-RECEPTOR TYPE 7"/>
    <property type="match status" value="1"/>
</dbReference>
<evidence type="ECO:0000313" key="3">
    <source>
        <dbReference type="EMBL" id="VDN01533.1"/>
    </source>
</evidence>
<dbReference type="OrthoDB" id="9993594at2759"/>
<name>A0A158RBF6_THECL</name>
<dbReference type="STRING" id="103827.A0A158RBF6"/>
<evidence type="ECO:0000313" key="4">
    <source>
        <dbReference type="Proteomes" id="UP000276776"/>
    </source>
</evidence>
<dbReference type="Gene3D" id="3.90.190.10">
    <property type="entry name" value="Protein tyrosine phosphatase superfamily"/>
    <property type="match status" value="1"/>
</dbReference>
<dbReference type="AlphaFoldDB" id="A0A158RBF6"/>
<dbReference type="InterPro" id="IPR000387">
    <property type="entry name" value="Tyr_Pase_dom"/>
</dbReference>
<keyword evidence="4" id="KW-1185">Reference proteome</keyword>
<reference evidence="5" key="1">
    <citation type="submission" date="2016-04" db="UniProtKB">
        <authorList>
            <consortium name="WormBaseParasite"/>
        </authorList>
    </citation>
    <scope>IDENTIFICATION</scope>
</reference>